<dbReference type="Pfam" id="PF02563">
    <property type="entry name" value="Poly_export"/>
    <property type="match status" value="1"/>
</dbReference>
<reference evidence="18 21" key="1">
    <citation type="submission" date="2009-10" db="EMBL/GenBank/DDBJ databases">
        <title>Complete sequence of Fibrobacter succinogenes subsp. succinogenes S85.</title>
        <authorList>
            <consortium name="US DOE Joint Genome Institute"/>
            <person name="Lucas S."/>
            <person name="Copeland A."/>
            <person name="Lapidus A."/>
            <person name="Glavina del Rio T."/>
            <person name="Tice H."/>
            <person name="Bruce D."/>
            <person name="Goodwin L."/>
            <person name="Pitluck S."/>
            <person name="Chertkov O."/>
            <person name="Detter J.C."/>
            <person name="Han C."/>
            <person name="Tapia R."/>
            <person name="Larimer F."/>
            <person name="Land M."/>
            <person name="Hauser L."/>
            <person name="Kyrpides N."/>
            <person name="Mikhailova N."/>
            <person name="Weimer P.J."/>
            <person name="Stevenson D.M."/>
            <person name="Boyum J."/>
            <person name="Brumm P.I."/>
            <person name="Mead D."/>
        </authorList>
    </citation>
    <scope>NUCLEOTIDE SEQUENCE [LARGE SCALE GENOMIC DNA]</scope>
    <source>
        <strain evidence="21">ATCC 19169 / S85</strain>
        <strain evidence="18">S85</strain>
    </source>
</reference>
<keyword evidence="7 15" id="KW-0732">Signal</keyword>
<keyword evidence="5" id="KW-0762">Sugar transport</keyword>
<evidence type="ECO:0000259" key="17">
    <source>
        <dbReference type="Pfam" id="PF22461"/>
    </source>
</evidence>
<dbReference type="RefSeq" id="WP_014545535.1">
    <property type="nucleotide sequence ID" value="NC_013410.1"/>
</dbReference>
<dbReference type="HOGENOM" id="CLU_038343_4_2_0"/>
<evidence type="ECO:0000256" key="10">
    <source>
        <dbReference type="ARBA" id="ARBA00023114"/>
    </source>
</evidence>
<dbReference type="GO" id="GO:0009279">
    <property type="term" value="C:cell outer membrane"/>
    <property type="evidence" value="ECO:0007669"/>
    <property type="project" value="UniProtKB-SubCell"/>
</dbReference>
<evidence type="ECO:0000256" key="11">
    <source>
        <dbReference type="ARBA" id="ARBA00023136"/>
    </source>
</evidence>
<protein>
    <submittedName>
        <fullName evidence="19">Polysaccharide biosynthesis/export protein</fullName>
    </submittedName>
    <submittedName>
        <fullName evidence="18">Polysaccharide export protein</fullName>
    </submittedName>
</protein>
<evidence type="ECO:0000256" key="4">
    <source>
        <dbReference type="ARBA" id="ARBA00022452"/>
    </source>
</evidence>
<dbReference type="Gene3D" id="3.30.1950.10">
    <property type="entry name" value="wza like domain"/>
    <property type="match status" value="1"/>
</dbReference>
<dbReference type="Gene3D" id="3.10.560.10">
    <property type="entry name" value="Outer membrane lipoprotein wza domain like"/>
    <property type="match status" value="2"/>
</dbReference>
<dbReference type="Proteomes" id="UP000001497">
    <property type="component" value="Chromosome"/>
</dbReference>
<comment type="similarity">
    <text evidence="2">Belongs to the BexD/CtrA/VexA family.</text>
</comment>
<feature type="domain" description="Polysaccharide export protein N-terminal" evidence="16">
    <location>
        <begin position="78"/>
        <end position="158"/>
    </location>
</feature>
<feature type="domain" description="SLBB" evidence="17">
    <location>
        <begin position="251"/>
        <end position="333"/>
    </location>
</feature>
<evidence type="ECO:0000256" key="9">
    <source>
        <dbReference type="ARBA" id="ARBA00023065"/>
    </source>
</evidence>
<keyword evidence="21" id="KW-1185">Reference proteome</keyword>
<sequence length="374" mass="41487">MNKIGIALCGVAGAILSGCFAAPQMRMNIPTDSTTYNGVTFKLHSIEKGDMGEPVEVIPNPSEGNLADLMVDTLPELEYRIGPLDQVQVVVWEHPELTSPMGQYQPAGQKVTTEGTLFYPYAGELKVAGLTAQELRKEITKRLSDKILNDPQVDVRVTGYNSRKAFVSGAVNRPGYVRFDEHPMTIPDVIAEVGGFNEKADPSFVQLRRGDKIYNIDYVRAFKENIPIERIIVKPGDQLFIPLKSEMERDRKVYVMGEVNRTSIVRMDNYLSLAEALTAAGGVNVMYASPSSIYVIRNTAKNKIDIYQLNAKNAMALALADRFEMNPRDIVYVDASGIATWNRLLGLITPTIQAVHTGSQAVYEIQLINNNGWR</sequence>
<dbReference type="InterPro" id="IPR003715">
    <property type="entry name" value="Poly_export_N"/>
</dbReference>
<dbReference type="STRING" id="59374.FSU_1216"/>
<dbReference type="PROSITE" id="PS51257">
    <property type="entry name" value="PROKAR_LIPOPROTEIN"/>
    <property type="match status" value="1"/>
</dbReference>
<evidence type="ECO:0000256" key="5">
    <source>
        <dbReference type="ARBA" id="ARBA00022597"/>
    </source>
</evidence>
<evidence type="ECO:0000313" key="18">
    <source>
        <dbReference type="EMBL" id="ACX74385.1"/>
    </source>
</evidence>
<evidence type="ECO:0000256" key="1">
    <source>
        <dbReference type="ARBA" id="ARBA00004571"/>
    </source>
</evidence>
<keyword evidence="3" id="KW-0813">Transport</keyword>
<gene>
    <name evidence="18" type="ordered locus">Fisuc_0775</name>
    <name evidence="19" type="ordered locus">FSU_1216</name>
</gene>
<dbReference type="Pfam" id="PF22461">
    <property type="entry name" value="SLBB_2"/>
    <property type="match status" value="2"/>
</dbReference>
<evidence type="ECO:0000256" key="2">
    <source>
        <dbReference type="ARBA" id="ARBA00009450"/>
    </source>
</evidence>
<dbReference type="InterPro" id="IPR049712">
    <property type="entry name" value="Poly_export"/>
</dbReference>
<evidence type="ECO:0000256" key="8">
    <source>
        <dbReference type="ARBA" id="ARBA00023047"/>
    </source>
</evidence>
<keyword evidence="8" id="KW-0625">Polysaccharide transport</keyword>
<accession>C9RND9</accession>
<keyword evidence="4" id="KW-1134">Transmembrane beta strand</keyword>
<evidence type="ECO:0000256" key="14">
    <source>
        <dbReference type="ARBA" id="ARBA00023288"/>
    </source>
</evidence>
<keyword evidence="11" id="KW-0472">Membrane</keyword>
<evidence type="ECO:0000256" key="15">
    <source>
        <dbReference type="SAM" id="SignalP"/>
    </source>
</evidence>
<feature type="signal peptide" evidence="15">
    <location>
        <begin position="1"/>
        <end position="21"/>
    </location>
</feature>
<reference evidence="20" key="2">
    <citation type="submission" date="2010-08" db="EMBL/GenBank/DDBJ databases">
        <title>Complete sequence of Fibrobacter succinogenes subsp. succinogenes S85.</title>
        <authorList>
            <person name="Durkin A.S."/>
            <person name="Nelson K.E."/>
            <person name="Morrison M."/>
            <person name="Forsberg C.W."/>
            <person name="Wilson D.B."/>
            <person name="Russell J.B."/>
            <person name="Cann I.K.O."/>
            <person name="Mackie R.I."/>
            <person name="White B.A."/>
        </authorList>
    </citation>
    <scope>NUCLEOTIDE SEQUENCE [LARGE SCALE GENOMIC DNA]</scope>
    <source>
        <strain evidence="20">ATCC 19169 / S85</strain>
    </source>
</reference>
<dbReference type="OrthoDB" id="9808421at2"/>
<dbReference type="GO" id="GO:0015159">
    <property type="term" value="F:polysaccharide transmembrane transporter activity"/>
    <property type="evidence" value="ECO:0007669"/>
    <property type="project" value="InterPro"/>
</dbReference>
<evidence type="ECO:0000256" key="13">
    <source>
        <dbReference type="ARBA" id="ARBA00023237"/>
    </source>
</evidence>
<keyword evidence="6" id="KW-0812">Transmembrane</keyword>
<name>C9RND9_FIBSS</name>
<organism evidence="19 20">
    <name type="scientific">Fibrobacter succinogenes (strain ATCC 19169 / S85)</name>
    <dbReference type="NCBI Taxonomy" id="59374"/>
    <lineage>
        <taxon>Bacteria</taxon>
        <taxon>Pseudomonadati</taxon>
        <taxon>Fibrobacterota</taxon>
        <taxon>Fibrobacteria</taxon>
        <taxon>Fibrobacterales</taxon>
        <taxon>Fibrobacteraceae</taxon>
        <taxon>Fibrobacter</taxon>
    </lineage>
</organism>
<dbReference type="GO" id="GO:0015288">
    <property type="term" value="F:porin activity"/>
    <property type="evidence" value="ECO:0007669"/>
    <property type="project" value="UniProtKB-KW"/>
</dbReference>
<dbReference type="KEGG" id="fsc:FSU_1216"/>
<dbReference type="EMBL" id="CP001792">
    <property type="protein sequence ID" value="ACX74385.1"/>
    <property type="molecule type" value="Genomic_DNA"/>
</dbReference>
<dbReference type="AlphaFoldDB" id="C9RND9"/>
<evidence type="ECO:0000256" key="7">
    <source>
        <dbReference type="ARBA" id="ARBA00022729"/>
    </source>
</evidence>
<dbReference type="InterPro" id="IPR054765">
    <property type="entry name" value="SLBB_dom"/>
</dbReference>
<keyword evidence="9" id="KW-0406">Ion transport</keyword>
<dbReference type="PANTHER" id="PTHR33619:SF3">
    <property type="entry name" value="POLYSACCHARIDE EXPORT PROTEIN GFCE-RELATED"/>
    <property type="match status" value="1"/>
</dbReference>
<dbReference type="PANTHER" id="PTHR33619">
    <property type="entry name" value="POLYSACCHARIDE EXPORT PROTEIN GFCE-RELATED"/>
    <property type="match status" value="1"/>
</dbReference>
<proteinExistence type="inferred from homology"/>
<dbReference type="Proteomes" id="UP000000517">
    <property type="component" value="Chromosome"/>
</dbReference>
<keyword evidence="13" id="KW-0998">Cell outer membrane</keyword>
<dbReference type="GO" id="GO:0006811">
    <property type="term" value="P:monoatomic ion transport"/>
    <property type="evidence" value="ECO:0007669"/>
    <property type="project" value="UniProtKB-KW"/>
</dbReference>
<dbReference type="KEGG" id="fsu:Fisuc_0775"/>
<evidence type="ECO:0000259" key="16">
    <source>
        <dbReference type="Pfam" id="PF02563"/>
    </source>
</evidence>
<keyword evidence="14" id="KW-0449">Lipoprotein</keyword>
<evidence type="ECO:0000256" key="3">
    <source>
        <dbReference type="ARBA" id="ARBA00022448"/>
    </source>
</evidence>
<evidence type="ECO:0000313" key="19">
    <source>
        <dbReference type="EMBL" id="ADL26650.1"/>
    </source>
</evidence>
<comment type="subcellular location">
    <subcellularLocation>
        <location evidence="1">Cell outer membrane</location>
        <topology evidence="1">Multi-pass membrane protein</topology>
    </subcellularLocation>
</comment>
<dbReference type="PATRIC" id="fig|59374.8.peg.1176"/>
<dbReference type="GO" id="GO:0046930">
    <property type="term" value="C:pore complex"/>
    <property type="evidence" value="ECO:0007669"/>
    <property type="project" value="UniProtKB-KW"/>
</dbReference>
<evidence type="ECO:0000256" key="6">
    <source>
        <dbReference type="ARBA" id="ARBA00022692"/>
    </source>
</evidence>
<dbReference type="EMBL" id="CP002158">
    <property type="protein sequence ID" value="ADL26650.1"/>
    <property type="molecule type" value="Genomic_DNA"/>
</dbReference>
<feature type="chain" id="PRO_5003000313" evidence="15">
    <location>
        <begin position="22"/>
        <end position="374"/>
    </location>
</feature>
<evidence type="ECO:0000313" key="20">
    <source>
        <dbReference type="Proteomes" id="UP000000517"/>
    </source>
</evidence>
<evidence type="ECO:0000313" key="21">
    <source>
        <dbReference type="Proteomes" id="UP000001497"/>
    </source>
</evidence>
<feature type="domain" description="SLBB" evidence="17">
    <location>
        <begin position="164"/>
        <end position="239"/>
    </location>
</feature>
<reference evidence="19" key="3">
    <citation type="submission" date="2010-08" db="EMBL/GenBank/DDBJ databases">
        <authorList>
            <person name="Durkin A.S."/>
            <person name="Nelson K.E."/>
            <person name="Morrison M."/>
            <person name="Forsberg C.W."/>
            <person name="Wilson D.B."/>
            <person name="Russell J.B."/>
            <person name="Cann I.K.O."/>
            <person name="Mackie R.I."/>
            <person name="White B.A."/>
        </authorList>
    </citation>
    <scope>NUCLEOTIDE SEQUENCE</scope>
    <source>
        <strain evidence="19">S85</strain>
    </source>
</reference>
<evidence type="ECO:0000256" key="12">
    <source>
        <dbReference type="ARBA" id="ARBA00023139"/>
    </source>
</evidence>
<dbReference type="eggNOG" id="COG1596">
    <property type="taxonomic scope" value="Bacteria"/>
</dbReference>
<keyword evidence="10" id="KW-0626">Porin</keyword>
<keyword evidence="12" id="KW-0564">Palmitate</keyword>